<dbReference type="InterPro" id="IPR036875">
    <property type="entry name" value="Znf_CCHC_sf"/>
</dbReference>
<feature type="domain" description="CCHC-type" evidence="3">
    <location>
        <begin position="90"/>
        <end position="105"/>
    </location>
</feature>
<dbReference type="GO" id="GO:0003676">
    <property type="term" value="F:nucleic acid binding"/>
    <property type="evidence" value="ECO:0007669"/>
    <property type="project" value="InterPro"/>
</dbReference>
<evidence type="ECO:0000256" key="2">
    <source>
        <dbReference type="SAM" id="MobiDB-lite"/>
    </source>
</evidence>
<dbReference type="GO" id="GO:0008270">
    <property type="term" value="F:zinc ion binding"/>
    <property type="evidence" value="ECO:0007669"/>
    <property type="project" value="UniProtKB-KW"/>
</dbReference>
<evidence type="ECO:0000313" key="5">
    <source>
        <dbReference type="Proteomes" id="UP001443914"/>
    </source>
</evidence>
<feature type="region of interest" description="Disordered" evidence="2">
    <location>
        <begin position="295"/>
        <end position="320"/>
    </location>
</feature>
<evidence type="ECO:0000259" key="3">
    <source>
        <dbReference type="PROSITE" id="PS50158"/>
    </source>
</evidence>
<dbReference type="EMBL" id="JBDFQZ010000002">
    <property type="protein sequence ID" value="KAK9748696.1"/>
    <property type="molecule type" value="Genomic_DNA"/>
</dbReference>
<dbReference type="SUPFAM" id="SSF57756">
    <property type="entry name" value="Retrovirus zinc finger-like domains"/>
    <property type="match status" value="1"/>
</dbReference>
<gene>
    <name evidence="4" type="ORF">RND81_02G074100</name>
</gene>
<comment type="caution">
    <text evidence="4">The sequence shown here is derived from an EMBL/GenBank/DDBJ whole genome shotgun (WGS) entry which is preliminary data.</text>
</comment>
<feature type="region of interest" description="Disordered" evidence="2">
    <location>
        <begin position="1"/>
        <end position="68"/>
    </location>
</feature>
<keyword evidence="5" id="KW-1185">Reference proteome</keyword>
<evidence type="ECO:0000313" key="4">
    <source>
        <dbReference type="EMBL" id="KAK9748696.1"/>
    </source>
</evidence>
<organism evidence="4 5">
    <name type="scientific">Saponaria officinalis</name>
    <name type="common">Common soapwort</name>
    <name type="synonym">Lychnis saponaria</name>
    <dbReference type="NCBI Taxonomy" id="3572"/>
    <lineage>
        <taxon>Eukaryota</taxon>
        <taxon>Viridiplantae</taxon>
        <taxon>Streptophyta</taxon>
        <taxon>Embryophyta</taxon>
        <taxon>Tracheophyta</taxon>
        <taxon>Spermatophyta</taxon>
        <taxon>Magnoliopsida</taxon>
        <taxon>eudicotyledons</taxon>
        <taxon>Gunneridae</taxon>
        <taxon>Pentapetalae</taxon>
        <taxon>Caryophyllales</taxon>
        <taxon>Caryophyllaceae</taxon>
        <taxon>Caryophylleae</taxon>
        <taxon>Saponaria</taxon>
    </lineage>
</organism>
<dbReference type="PANTHER" id="PTHR34210:SF3">
    <property type="entry name" value="CCHC-TYPE DOMAIN-CONTAINING PROTEIN"/>
    <property type="match status" value="1"/>
</dbReference>
<proteinExistence type="predicted"/>
<dbReference type="PANTHER" id="PTHR34210">
    <property type="entry name" value="OS01G0252900 PROTEIN"/>
    <property type="match status" value="1"/>
</dbReference>
<feature type="compositionally biased region" description="Polar residues" evidence="2">
    <location>
        <begin position="27"/>
        <end position="39"/>
    </location>
</feature>
<keyword evidence="1" id="KW-0863">Zinc-finger</keyword>
<feature type="region of interest" description="Disordered" evidence="2">
    <location>
        <begin position="175"/>
        <end position="274"/>
    </location>
</feature>
<evidence type="ECO:0000256" key="1">
    <source>
        <dbReference type="PROSITE-ProRule" id="PRU00047"/>
    </source>
</evidence>
<feature type="region of interest" description="Disordered" evidence="2">
    <location>
        <begin position="386"/>
        <end position="466"/>
    </location>
</feature>
<dbReference type="InterPro" id="IPR001878">
    <property type="entry name" value="Znf_CCHC"/>
</dbReference>
<sequence>MANRPDSDDDDEFSDIYKAYTGPLGTSAANAQEKPQSNSKRPRASSDEEEQRDPNAVPTDFTSREAKVWEAKSKATERNWKKRTEEEMICKICGESGHFTQGCPSTLGGNRNSQDFFERVAARDKQVRALFTDDVIKKIEKDIGCKIRMDEKFIIVSGKDRLVLRKGVDAVHKVKEEGNDKDSPGSYAGRSRSSERSPMGNNSRFSRSEPQRSNPSPRNTSQFPRFGRQKSLEDRVRDDLQKPSRNSPQARAYGSDGGRGRSSHSRSPARVSYSGSAYNTYDAHRQGIGAYKSDGWEAERRGSDSQANNKFEQSSFPQTLEDLEMEYQREALDLARLRDKQIDEENYKHHENSRGLRETYMKRLAALRGSHSKQWEDFLHLDAQRRQQQVQKQQMPVTDFGSYQHSGFADRDSLGGHPYPSSNFHMEPRGQYATPSENYPPSRPHDAYDDFQRHRLEGYGRSYDRY</sequence>
<dbReference type="AlphaFoldDB" id="A0AAW1MNS3"/>
<protein>
    <recommendedName>
        <fullName evidence="3">CCHC-type domain-containing protein</fullName>
    </recommendedName>
</protein>
<dbReference type="PROSITE" id="PS50158">
    <property type="entry name" value="ZF_CCHC"/>
    <property type="match status" value="1"/>
</dbReference>
<dbReference type="Proteomes" id="UP001443914">
    <property type="component" value="Unassembled WGS sequence"/>
</dbReference>
<feature type="compositionally biased region" description="Basic and acidic residues" evidence="2">
    <location>
        <begin position="443"/>
        <end position="466"/>
    </location>
</feature>
<feature type="compositionally biased region" description="Polar residues" evidence="2">
    <location>
        <begin position="304"/>
        <end position="318"/>
    </location>
</feature>
<reference evidence="4 5" key="1">
    <citation type="submission" date="2024-03" db="EMBL/GenBank/DDBJ databases">
        <title>WGS assembly of Saponaria officinalis var. Norfolk2.</title>
        <authorList>
            <person name="Jenkins J."/>
            <person name="Shu S."/>
            <person name="Grimwood J."/>
            <person name="Barry K."/>
            <person name="Goodstein D."/>
            <person name="Schmutz J."/>
            <person name="Leebens-Mack J."/>
            <person name="Osbourn A."/>
        </authorList>
    </citation>
    <scope>NUCLEOTIDE SEQUENCE [LARGE SCALE GENOMIC DNA]</scope>
    <source>
        <strain evidence="5">cv. Norfolk2</strain>
        <strain evidence="4">JIC</strain>
        <tissue evidence="4">Leaf</tissue>
    </source>
</reference>
<feature type="compositionally biased region" description="Basic and acidic residues" evidence="2">
    <location>
        <begin position="230"/>
        <end position="242"/>
    </location>
</feature>
<dbReference type="EMBL" id="JBDFQZ010000002">
    <property type="protein sequence ID" value="KAK9748695.1"/>
    <property type="molecule type" value="Genomic_DNA"/>
</dbReference>
<feature type="compositionally biased region" description="Polar residues" evidence="2">
    <location>
        <begin position="211"/>
        <end position="223"/>
    </location>
</feature>
<name>A0AAW1MNS3_SAPOF</name>
<accession>A0AAW1MNS3</accession>
<keyword evidence="1" id="KW-0862">Zinc</keyword>
<keyword evidence="1" id="KW-0479">Metal-binding</keyword>